<gene>
    <name evidence="2" type="ORF">FRX48_07222</name>
</gene>
<dbReference type="Proteomes" id="UP000324767">
    <property type="component" value="Unassembled WGS sequence"/>
</dbReference>
<dbReference type="InterPro" id="IPR053263">
    <property type="entry name" value="Euk_RPA34_RNAP_subunit"/>
</dbReference>
<dbReference type="PANTHER" id="PTHR28155">
    <property type="entry name" value="ACR243WP"/>
    <property type="match status" value="1"/>
</dbReference>
<feature type="compositionally biased region" description="Polar residues" evidence="1">
    <location>
        <begin position="443"/>
        <end position="458"/>
    </location>
</feature>
<feature type="compositionally biased region" description="Basic and acidic residues" evidence="1">
    <location>
        <begin position="417"/>
        <end position="430"/>
    </location>
</feature>
<proteinExistence type="predicted"/>
<sequence>MSATKRPPEKVKRPTAEAITTPEAYALSAEYVDDSGSEDESEVEDVTTALSSTGKPATPKTTAALSAQSTTKGTTALAAKPNPTATAIVDSLPSQGSSSSTSGGDSDGSGESGDDSEESTHGTTGTQKQTKKLAQTPPKASQLHSSYTPPAGFEPGSISLSSSAAADLLSPSSLKGKQIWHITVPASVPIESIKEVSVQSVQKGEAALSYKGADYGFVTDAESQRVPRILLIPDQRNNSYRPATVAISQTLHLQRLVSLPNTSTVAHVWTEGIQITYTTSRPFRKTVRPQLQELKIRYLPFGVTEGRFGRIGPESWTSEGSDDGEPQFQMPIGVSSSGKTKKRKHNARDGPNAGDQSPEERRLKRSRSEADQTPVHGSTETSPMELDLHGDEVRQGSVDNPSEAIVADGTGQKPAKRPSEDRAKRKEEKRRSKRKKAEGLESKGSQSRLIAVNTSHMQ</sequence>
<dbReference type="Gene3D" id="6.20.250.70">
    <property type="match status" value="1"/>
</dbReference>
<feature type="compositionally biased region" description="Basic and acidic residues" evidence="1">
    <location>
        <begin position="358"/>
        <end position="370"/>
    </location>
</feature>
<dbReference type="OrthoDB" id="76224at2759"/>
<feature type="compositionally biased region" description="Acidic residues" evidence="1">
    <location>
        <begin position="31"/>
        <end position="45"/>
    </location>
</feature>
<dbReference type="EMBL" id="VXIT01000012">
    <property type="protein sequence ID" value="KAA6408878.1"/>
    <property type="molecule type" value="Genomic_DNA"/>
</dbReference>
<accession>A0A5M8PIS7</accession>
<feature type="compositionally biased region" description="Low complexity" evidence="1">
    <location>
        <begin position="121"/>
        <end position="136"/>
    </location>
</feature>
<feature type="compositionally biased region" description="Polar residues" evidence="1">
    <location>
        <begin position="65"/>
        <end position="74"/>
    </location>
</feature>
<name>A0A5M8PIS7_9LECA</name>
<dbReference type="PANTHER" id="PTHR28155:SF1">
    <property type="entry name" value="DNA-DIRECTED RNA POLYMERASE I SUBUNIT RPA34.5-DOMAIN-CONTAINING PROTEIN"/>
    <property type="match status" value="1"/>
</dbReference>
<dbReference type="GO" id="GO:0006360">
    <property type="term" value="P:transcription by RNA polymerase I"/>
    <property type="evidence" value="ECO:0007669"/>
    <property type="project" value="InterPro"/>
</dbReference>
<protein>
    <submittedName>
        <fullName evidence="2">Uncharacterized protein</fullName>
    </submittedName>
</protein>
<organism evidence="2 3">
    <name type="scientific">Lasallia pustulata</name>
    <dbReference type="NCBI Taxonomy" id="136370"/>
    <lineage>
        <taxon>Eukaryota</taxon>
        <taxon>Fungi</taxon>
        <taxon>Dikarya</taxon>
        <taxon>Ascomycota</taxon>
        <taxon>Pezizomycotina</taxon>
        <taxon>Lecanoromycetes</taxon>
        <taxon>OSLEUM clade</taxon>
        <taxon>Umbilicariomycetidae</taxon>
        <taxon>Umbilicariales</taxon>
        <taxon>Umbilicariaceae</taxon>
        <taxon>Lasallia</taxon>
    </lineage>
</organism>
<feature type="compositionally biased region" description="Basic and acidic residues" evidence="1">
    <location>
        <begin position="1"/>
        <end position="15"/>
    </location>
</feature>
<evidence type="ECO:0000313" key="2">
    <source>
        <dbReference type="EMBL" id="KAA6408878.1"/>
    </source>
</evidence>
<feature type="compositionally biased region" description="Polar residues" evidence="1">
    <location>
        <begin position="138"/>
        <end position="148"/>
    </location>
</feature>
<feature type="compositionally biased region" description="Low complexity" evidence="1">
    <location>
        <begin position="55"/>
        <end position="64"/>
    </location>
</feature>
<dbReference type="Pfam" id="PF08208">
    <property type="entry name" value="RNA_polI_A34"/>
    <property type="match status" value="1"/>
</dbReference>
<feature type="region of interest" description="Disordered" evidence="1">
    <location>
        <begin position="309"/>
        <end position="458"/>
    </location>
</feature>
<dbReference type="AlphaFoldDB" id="A0A5M8PIS7"/>
<comment type="caution">
    <text evidence="2">The sequence shown here is derived from an EMBL/GenBank/DDBJ whole genome shotgun (WGS) entry which is preliminary data.</text>
</comment>
<reference evidence="2 3" key="1">
    <citation type="submission" date="2019-09" db="EMBL/GenBank/DDBJ databases">
        <title>The hologenome of the rock-dwelling lichen Lasallia pustulata.</title>
        <authorList>
            <person name="Greshake Tzovaras B."/>
            <person name="Segers F."/>
            <person name="Bicker A."/>
            <person name="Dal Grande F."/>
            <person name="Otte J."/>
            <person name="Hankeln T."/>
            <person name="Schmitt I."/>
            <person name="Ebersberger I."/>
        </authorList>
    </citation>
    <scope>NUCLEOTIDE SEQUENCE [LARGE SCALE GENOMIC DNA]</scope>
    <source>
        <strain evidence="2">A1-1</strain>
    </source>
</reference>
<evidence type="ECO:0000256" key="1">
    <source>
        <dbReference type="SAM" id="MobiDB-lite"/>
    </source>
</evidence>
<evidence type="ECO:0000313" key="3">
    <source>
        <dbReference type="Proteomes" id="UP000324767"/>
    </source>
</evidence>
<feature type="region of interest" description="Disordered" evidence="1">
    <location>
        <begin position="1"/>
        <end position="154"/>
    </location>
</feature>
<dbReference type="InterPro" id="IPR013240">
    <property type="entry name" value="DNA-dir_RNA_pol1_su_RPA34"/>
</dbReference>